<dbReference type="InterPro" id="IPR000412">
    <property type="entry name" value="ABC_2_transport"/>
</dbReference>
<keyword evidence="4" id="KW-1003">Cell membrane</keyword>
<comment type="subcellular location">
    <subcellularLocation>
        <location evidence="1">Cell membrane</location>
        <topology evidence="1">Multi-pass membrane protein</topology>
    </subcellularLocation>
</comment>
<evidence type="ECO:0000256" key="7">
    <source>
        <dbReference type="ARBA" id="ARBA00022989"/>
    </source>
</evidence>
<dbReference type="AlphaFoldDB" id="A0A6J4PV74"/>
<keyword evidence="9 10" id="KW-0472">Membrane</keyword>
<dbReference type="PRINTS" id="PR00164">
    <property type="entry name" value="ABC2TRNSPORT"/>
</dbReference>
<evidence type="ECO:0000256" key="8">
    <source>
        <dbReference type="ARBA" id="ARBA00023047"/>
    </source>
</evidence>
<evidence type="ECO:0000256" key="3">
    <source>
        <dbReference type="ARBA" id="ARBA00022448"/>
    </source>
</evidence>
<feature type="transmembrane region" description="Helical" evidence="10">
    <location>
        <begin position="77"/>
        <end position="98"/>
    </location>
</feature>
<gene>
    <name evidence="12" type="ORF">AVDCRST_MAG15-2340</name>
</gene>
<dbReference type="GO" id="GO:0015920">
    <property type="term" value="P:lipopolysaccharide transport"/>
    <property type="evidence" value="ECO:0007669"/>
    <property type="project" value="TreeGrafter"/>
</dbReference>
<organism evidence="12">
    <name type="scientific">uncultured Rubellimicrobium sp</name>
    <dbReference type="NCBI Taxonomy" id="543078"/>
    <lineage>
        <taxon>Bacteria</taxon>
        <taxon>Pseudomonadati</taxon>
        <taxon>Pseudomonadota</taxon>
        <taxon>Alphaproteobacteria</taxon>
        <taxon>Rhodobacterales</taxon>
        <taxon>Roseobacteraceae</taxon>
        <taxon>Rubellimicrobium</taxon>
        <taxon>environmental samples</taxon>
    </lineage>
</organism>
<feature type="transmembrane region" description="Helical" evidence="10">
    <location>
        <begin position="119"/>
        <end position="144"/>
    </location>
</feature>
<feature type="transmembrane region" description="Helical" evidence="10">
    <location>
        <begin position="156"/>
        <end position="183"/>
    </location>
</feature>
<feature type="transmembrane region" description="Helical" evidence="10">
    <location>
        <begin position="195"/>
        <end position="212"/>
    </location>
</feature>
<dbReference type="GO" id="GO:0140359">
    <property type="term" value="F:ABC-type transporter activity"/>
    <property type="evidence" value="ECO:0007669"/>
    <property type="project" value="InterPro"/>
</dbReference>
<evidence type="ECO:0000256" key="6">
    <source>
        <dbReference type="ARBA" id="ARBA00022692"/>
    </source>
</evidence>
<evidence type="ECO:0000313" key="12">
    <source>
        <dbReference type="EMBL" id="CAA9422693.1"/>
    </source>
</evidence>
<keyword evidence="3" id="KW-0813">Transport</keyword>
<evidence type="ECO:0000256" key="5">
    <source>
        <dbReference type="ARBA" id="ARBA00022597"/>
    </source>
</evidence>
<evidence type="ECO:0000256" key="10">
    <source>
        <dbReference type="SAM" id="Phobius"/>
    </source>
</evidence>
<feature type="transmembrane region" description="Helical" evidence="10">
    <location>
        <begin position="244"/>
        <end position="262"/>
    </location>
</feature>
<sequence>MTSTPQPPQLRSIHRQVPFATGRVVAALMLREMSTTSGRNPGGYIWSILEPVAGIALISWIFIAVGFSNPALGTNFAMFYATGLLPFYVFSNVSGKVAQALNYSRPLLAYPRVTVADALIARFVLNMMNQILVAYIVLAGLIIFQDTGTMLDLSHVVLGFVMAGALALGVGLLNCVLFSALPLWHAAWGILNRPLVLISGVMILPEALPLQWEEYLAWNPLVHIIAEVRSGFYHGYQPSYVSPAYVFGVSLVAGVVGLLFLWRFHRDILEA</sequence>
<dbReference type="EMBL" id="CADCUU010000341">
    <property type="protein sequence ID" value="CAA9422693.1"/>
    <property type="molecule type" value="Genomic_DNA"/>
</dbReference>
<dbReference type="PANTHER" id="PTHR30413">
    <property type="entry name" value="INNER MEMBRANE TRANSPORT PERMEASE"/>
    <property type="match status" value="1"/>
</dbReference>
<reference evidence="12" key="1">
    <citation type="submission" date="2020-02" db="EMBL/GenBank/DDBJ databases">
        <authorList>
            <person name="Meier V. D."/>
        </authorList>
    </citation>
    <scope>NUCLEOTIDE SEQUENCE</scope>
    <source>
        <strain evidence="12">AVDCRST_MAG15</strain>
    </source>
</reference>
<comment type="similarity">
    <text evidence="2">Belongs to the ABC-2 integral membrane protein family.</text>
</comment>
<evidence type="ECO:0000256" key="4">
    <source>
        <dbReference type="ARBA" id="ARBA00022475"/>
    </source>
</evidence>
<name>A0A6J4PV74_9RHOB</name>
<dbReference type="Pfam" id="PF01061">
    <property type="entry name" value="ABC2_membrane"/>
    <property type="match status" value="1"/>
</dbReference>
<keyword evidence="6 10" id="KW-0812">Transmembrane</keyword>
<evidence type="ECO:0000256" key="1">
    <source>
        <dbReference type="ARBA" id="ARBA00004651"/>
    </source>
</evidence>
<keyword evidence="5" id="KW-0762">Sugar transport</keyword>
<dbReference type="GO" id="GO:0043190">
    <property type="term" value="C:ATP-binding cassette (ABC) transporter complex"/>
    <property type="evidence" value="ECO:0007669"/>
    <property type="project" value="InterPro"/>
</dbReference>
<proteinExistence type="inferred from homology"/>
<dbReference type="PANTHER" id="PTHR30413:SF10">
    <property type="entry name" value="CAPSULE POLYSACCHARIDE EXPORT INNER-MEMBRANE PROTEIN CTRC"/>
    <property type="match status" value="1"/>
</dbReference>
<dbReference type="InterPro" id="IPR013525">
    <property type="entry name" value="ABC2_TM"/>
</dbReference>
<accession>A0A6J4PV74</accession>
<keyword evidence="7 10" id="KW-1133">Transmembrane helix</keyword>
<feature type="domain" description="ABC-2 type transporter transmembrane" evidence="11">
    <location>
        <begin position="26"/>
        <end position="233"/>
    </location>
</feature>
<dbReference type="GO" id="GO:0015774">
    <property type="term" value="P:polysaccharide transport"/>
    <property type="evidence" value="ECO:0007669"/>
    <property type="project" value="UniProtKB-KW"/>
</dbReference>
<feature type="transmembrane region" description="Helical" evidence="10">
    <location>
        <begin position="43"/>
        <end position="65"/>
    </location>
</feature>
<keyword evidence="8" id="KW-0625">Polysaccharide transport</keyword>
<evidence type="ECO:0000259" key="11">
    <source>
        <dbReference type="Pfam" id="PF01061"/>
    </source>
</evidence>
<protein>
    <recommendedName>
        <fullName evidence="11">ABC-2 type transporter transmembrane domain-containing protein</fullName>
    </recommendedName>
</protein>
<evidence type="ECO:0000256" key="2">
    <source>
        <dbReference type="ARBA" id="ARBA00007783"/>
    </source>
</evidence>
<evidence type="ECO:0000256" key="9">
    <source>
        <dbReference type="ARBA" id="ARBA00023136"/>
    </source>
</evidence>